<dbReference type="SUPFAM" id="SSF48726">
    <property type="entry name" value="Immunoglobulin"/>
    <property type="match status" value="1"/>
</dbReference>
<protein>
    <recommendedName>
        <fullName evidence="1">Immunoglobulin C1-set domain-containing protein</fullName>
    </recommendedName>
</protein>
<evidence type="ECO:0000313" key="2">
    <source>
        <dbReference type="EMBL" id="VCW69555.1"/>
    </source>
</evidence>
<organism evidence="2 3">
    <name type="scientific">Gulo gulo</name>
    <name type="common">Wolverine</name>
    <name type="synonym">Gluton</name>
    <dbReference type="NCBI Taxonomy" id="48420"/>
    <lineage>
        <taxon>Eukaryota</taxon>
        <taxon>Metazoa</taxon>
        <taxon>Chordata</taxon>
        <taxon>Craniata</taxon>
        <taxon>Vertebrata</taxon>
        <taxon>Euteleostomi</taxon>
        <taxon>Mammalia</taxon>
        <taxon>Eutheria</taxon>
        <taxon>Laurasiatheria</taxon>
        <taxon>Carnivora</taxon>
        <taxon>Caniformia</taxon>
        <taxon>Musteloidea</taxon>
        <taxon>Mustelidae</taxon>
        <taxon>Guloninae</taxon>
        <taxon>Gulo</taxon>
    </lineage>
</organism>
<feature type="non-terminal residue" evidence="2">
    <location>
        <position position="50"/>
    </location>
</feature>
<proteinExistence type="predicted"/>
<dbReference type="InterPro" id="IPR036179">
    <property type="entry name" value="Ig-like_dom_sf"/>
</dbReference>
<dbReference type="InterPro" id="IPR013783">
    <property type="entry name" value="Ig-like_fold"/>
</dbReference>
<dbReference type="Pfam" id="PF07654">
    <property type="entry name" value="C1-set"/>
    <property type="match status" value="1"/>
</dbReference>
<gene>
    <name evidence="2" type="ORF">BN2614_LOCUS1</name>
</gene>
<reference evidence="2 3" key="1">
    <citation type="submission" date="2018-10" db="EMBL/GenBank/DDBJ databases">
        <authorList>
            <person name="Ekblom R."/>
            <person name="Jareborg N."/>
        </authorList>
    </citation>
    <scope>NUCLEOTIDE SEQUENCE [LARGE SCALE GENOMIC DNA]</scope>
    <source>
        <tissue evidence="2">Muscle</tissue>
    </source>
</reference>
<dbReference type="AlphaFoldDB" id="A0A9X9LJC6"/>
<dbReference type="Proteomes" id="UP000269945">
    <property type="component" value="Unassembled WGS sequence"/>
</dbReference>
<evidence type="ECO:0000259" key="1">
    <source>
        <dbReference type="Pfam" id="PF07654"/>
    </source>
</evidence>
<dbReference type="EMBL" id="CYRY02005115">
    <property type="protein sequence ID" value="VCW69555.1"/>
    <property type="molecule type" value="Genomic_DNA"/>
</dbReference>
<evidence type="ECO:0000313" key="3">
    <source>
        <dbReference type="Proteomes" id="UP000269945"/>
    </source>
</evidence>
<dbReference type="Gene3D" id="2.60.40.10">
    <property type="entry name" value="Immunoglobulins"/>
    <property type="match status" value="1"/>
</dbReference>
<feature type="domain" description="Immunoglobulin C1-set" evidence="1">
    <location>
        <begin position="25"/>
        <end position="50"/>
    </location>
</feature>
<sequence>MSQCWVFGGGTQLTVLGQPTSAPSVTLFPPSSEELDAKKATLVCLISDFY</sequence>
<accession>A0A9X9LJC6</accession>
<name>A0A9X9LJC6_GULGU</name>
<dbReference type="InterPro" id="IPR003597">
    <property type="entry name" value="Ig_C1-set"/>
</dbReference>
<keyword evidence="3" id="KW-1185">Reference proteome</keyword>
<comment type="caution">
    <text evidence="2">The sequence shown here is derived from an EMBL/GenBank/DDBJ whole genome shotgun (WGS) entry which is preliminary data.</text>
</comment>